<organism evidence="1 2">
    <name type="scientific">Vitis vinifera</name>
    <name type="common">Grape</name>
    <dbReference type="NCBI Taxonomy" id="29760"/>
    <lineage>
        <taxon>Eukaryota</taxon>
        <taxon>Viridiplantae</taxon>
        <taxon>Streptophyta</taxon>
        <taxon>Embryophyta</taxon>
        <taxon>Tracheophyta</taxon>
        <taxon>Spermatophyta</taxon>
        <taxon>Magnoliopsida</taxon>
        <taxon>eudicotyledons</taxon>
        <taxon>Gunneridae</taxon>
        <taxon>Pentapetalae</taxon>
        <taxon>rosids</taxon>
        <taxon>Vitales</taxon>
        <taxon>Vitaceae</taxon>
        <taxon>Viteae</taxon>
        <taxon>Vitis</taxon>
    </lineage>
</organism>
<dbReference type="EMBL" id="FN596256">
    <property type="protein sequence ID" value="CCB58719.1"/>
    <property type="molecule type" value="Genomic_DNA"/>
</dbReference>
<gene>
    <name evidence="1" type="ordered locus">VIT_14s0081g00230</name>
</gene>
<accession>F6HVK6</accession>
<evidence type="ECO:0000313" key="1">
    <source>
        <dbReference type="EMBL" id="CCB58719.1"/>
    </source>
</evidence>
<dbReference type="HOGENOM" id="CLU_3261571_0_0_1"/>
<sequence length="42" mass="4704">MVGFSDWNQVGQLTGCLTSWVSSLNPEVHIFSLGKKYKKNGF</sequence>
<dbReference type="Proteomes" id="UP000009183">
    <property type="component" value="Chromosome 14"/>
</dbReference>
<dbReference type="InParanoid" id="F6HVK6"/>
<protein>
    <submittedName>
        <fullName evidence="1">Uncharacterized protein</fullName>
    </submittedName>
</protein>
<keyword evidence="2" id="KW-1185">Reference proteome</keyword>
<dbReference type="PaxDb" id="29760-VIT_14s0081g00230.t01"/>
<proteinExistence type="predicted"/>
<evidence type="ECO:0000313" key="2">
    <source>
        <dbReference type="Proteomes" id="UP000009183"/>
    </source>
</evidence>
<dbReference type="AlphaFoldDB" id="F6HVK6"/>
<reference evidence="2" key="1">
    <citation type="journal article" date="2007" name="Nature">
        <title>The grapevine genome sequence suggests ancestral hexaploidization in major angiosperm phyla.</title>
        <authorList>
            <consortium name="The French-Italian Public Consortium for Grapevine Genome Characterization."/>
            <person name="Jaillon O."/>
            <person name="Aury J.-M."/>
            <person name="Noel B."/>
            <person name="Policriti A."/>
            <person name="Clepet C."/>
            <person name="Casagrande A."/>
            <person name="Choisne N."/>
            <person name="Aubourg S."/>
            <person name="Vitulo N."/>
            <person name="Jubin C."/>
            <person name="Vezzi A."/>
            <person name="Legeai F."/>
            <person name="Hugueney P."/>
            <person name="Dasilva C."/>
            <person name="Horner D."/>
            <person name="Mica E."/>
            <person name="Jublot D."/>
            <person name="Poulain J."/>
            <person name="Bruyere C."/>
            <person name="Billault A."/>
            <person name="Segurens B."/>
            <person name="Gouyvenoux M."/>
            <person name="Ugarte E."/>
            <person name="Cattonaro F."/>
            <person name="Anthouard V."/>
            <person name="Vico V."/>
            <person name="Del Fabbro C."/>
            <person name="Alaux M."/>
            <person name="Di Gaspero G."/>
            <person name="Dumas V."/>
            <person name="Felice N."/>
            <person name="Paillard S."/>
            <person name="Juman I."/>
            <person name="Moroldo M."/>
            <person name="Scalabrin S."/>
            <person name="Canaguier A."/>
            <person name="Le Clainche I."/>
            <person name="Malacrida G."/>
            <person name="Durand E."/>
            <person name="Pesole G."/>
            <person name="Laucou V."/>
            <person name="Chatelet P."/>
            <person name="Merdinoglu D."/>
            <person name="Delledonne M."/>
            <person name="Pezzotti M."/>
            <person name="Lecharny A."/>
            <person name="Scarpelli C."/>
            <person name="Artiguenave F."/>
            <person name="Pe M.E."/>
            <person name="Valle G."/>
            <person name="Morgante M."/>
            <person name="Caboche M."/>
            <person name="Adam-Blondon A.-F."/>
            <person name="Weissenbach J."/>
            <person name="Quetier F."/>
            <person name="Wincker P."/>
        </authorList>
    </citation>
    <scope>NUCLEOTIDE SEQUENCE [LARGE SCALE GENOMIC DNA]</scope>
    <source>
        <strain evidence="2">cv. Pinot noir / PN40024</strain>
    </source>
</reference>
<name>F6HVK6_VITVI</name>